<name>A0ABR9IVJ3_RHIVS</name>
<dbReference type="PANTHER" id="PTHR43649">
    <property type="entry name" value="ARABINOSE-BINDING PROTEIN-RELATED"/>
    <property type="match status" value="1"/>
</dbReference>
<evidence type="ECO:0000256" key="1">
    <source>
        <dbReference type="ARBA" id="ARBA00004418"/>
    </source>
</evidence>
<comment type="subcellular location">
    <subcellularLocation>
        <location evidence="1">Periplasm</location>
    </subcellularLocation>
</comment>
<feature type="chain" id="PRO_5047013697" evidence="4">
    <location>
        <begin position="23"/>
        <end position="424"/>
    </location>
</feature>
<dbReference type="EMBL" id="JADBEC010000002">
    <property type="protein sequence ID" value="MBE1507198.1"/>
    <property type="molecule type" value="Genomic_DNA"/>
</dbReference>
<dbReference type="Proteomes" id="UP000620262">
    <property type="component" value="Unassembled WGS sequence"/>
</dbReference>
<evidence type="ECO:0000256" key="4">
    <source>
        <dbReference type="SAM" id="SignalP"/>
    </source>
</evidence>
<sequence length="424" mass="45508">MRSKLITATTALVLLASGSAYAQSATLTIWSWNVAASALKSTIEGFNKQFPDIKVDVQDLGNQQVFDKTLAACAAGGDGLPDIVTIENFEAEIFWSRFPDCFANLKDLGYNADMQAKFPEFKRTELEVGDVAYAMPWDSGPVAVFYRRDYYEKAGVDPKSIATWDDFIAAGKKISAANPGVVMGQADFNGDSEWFRMLANEQGCGYFSTDGQSITINQPACVQTLEKVKAMKDAGTLTAANWDEKISSNTAGKVASQLFGGWYEGTVRSGSPDLSGKWGVYAMPGMTADSPHAANLGGSSLAINANSQNKEAAFKYLTYALTTNEGQVTMLKSFGLVPSLLSAVQDPFVNEPQPYWGGQKIWADILATLPKIVPSRGTAFQTDADAIYKTTQTKYFAGGYPDAKAALDDAAKQIASATGLSIAQ</sequence>
<evidence type="ECO:0000313" key="6">
    <source>
        <dbReference type="Proteomes" id="UP000620262"/>
    </source>
</evidence>
<feature type="signal peptide" evidence="4">
    <location>
        <begin position="1"/>
        <end position="22"/>
    </location>
</feature>
<evidence type="ECO:0000256" key="2">
    <source>
        <dbReference type="ARBA" id="ARBA00008520"/>
    </source>
</evidence>
<evidence type="ECO:0000256" key="3">
    <source>
        <dbReference type="ARBA" id="ARBA00022764"/>
    </source>
</evidence>
<comment type="similarity">
    <text evidence="2">Belongs to the bacterial solute-binding protein 1 family.</text>
</comment>
<organism evidence="5 6">
    <name type="scientific">Rhizobium viscosum</name>
    <name type="common">Arthrobacter viscosus</name>
    <dbReference type="NCBI Taxonomy" id="1673"/>
    <lineage>
        <taxon>Bacteria</taxon>
        <taxon>Pseudomonadati</taxon>
        <taxon>Pseudomonadota</taxon>
        <taxon>Alphaproteobacteria</taxon>
        <taxon>Hyphomicrobiales</taxon>
        <taxon>Rhizobiaceae</taxon>
        <taxon>Rhizobium/Agrobacterium group</taxon>
        <taxon>Rhizobium</taxon>
    </lineage>
</organism>
<dbReference type="RefSeq" id="WP_192730969.1">
    <property type="nucleotide sequence ID" value="NZ_BAAAVL010000004.1"/>
</dbReference>
<keyword evidence="4" id="KW-0732">Signal</keyword>
<gene>
    <name evidence="5" type="ORF">H4W29_004443</name>
</gene>
<comment type="caution">
    <text evidence="5">The sequence shown here is derived from an EMBL/GenBank/DDBJ whole genome shotgun (WGS) entry which is preliminary data.</text>
</comment>
<dbReference type="Gene3D" id="3.40.190.10">
    <property type="entry name" value="Periplasmic binding protein-like II"/>
    <property type="match status" value="1"/>
</dbReference>
<keyword evidence="3" id="KW-0574">Periplasm</keyword>
<dbReference type="SUPFAM" id="SSF53850">
    <property type="entry name" value="Periplasmic binding protein-like II"/>
    <property type="match status" value="1"/>
</dbReference>
<dbReference type="PANTHER" id="PTHR43649:SF32">
    <property type="entry name" value="SUGAR BINDING SECRETED PROTEIN"/>
    <property type="match status" value="1"/>
</dbReference>
<accession>A0ABR9IVJ3</accession>
<reference evidence="5 6" key="1">
    <citation type="submission" date="2020-10" db="EMBL/GenBank/DDBJ databases">
        <title>Sequencing the genomes of 1000 actinobacteria strains.</title>
        <authorList>
            <person name="Klenk H.-P."/>
        </authorList>
    </citation>
    <scope>NUCLEOTIDE SEQUENCE [LARGE SCALE GENOMIC DNA]</scope>
    <source>
        <strain evidence="5 6">DSM 7307</strain>
    </source>
</reference>
<dbReference type="Pfam" id="PF01547">
    <property type="entry name" value="SBP_bac_1"/>
    <property type="match status" value="1"/>
</dbReference>
<protein>
    <submittedName>
        <fullName evidence="5">Lactose/L-arabinose transport system substrate-binding protein</fullName>
    </submittedName>
</protein>
<keyword evidence="6" id="KW-1185">Reference proteome</keyword>
<proteinExistence type="inferred from homology"/>
<evidence type="ECO:0000313" key="5">
    <source>
        <dbReference type="EMBL" id="MBE1507198.1"/>
    </source>
</evidence>
<dbReference type="InterPro" id="IPR050490">
    <property type="entry name" value="Bact_solute-bd_prot1"/>
</dbReference>
<dbReference type="InterPro" id="IPR006059">
    <property type="entry name" value="SBP"/>
</dbReference>